<dbReference type="Proteomes" id="UP000593572">
    <property type="component" value="Unassembled WGS sequence"/>
</dbReference>
<keyword evidence="4" id="KW-1185">Reference proteome</keyword>
<dbReference type="PANTHER" id="PTHR47723">
    <property type="entry name" value="OS05G0353850 PROTEIN"/>
    <property type="match status" value="1"/>
</dbReference>
<dbReference type="GO" id="GO:0004523">
    <property type="term" value="F:RNA-DNA hybrid ribonuclease activity"/>
    <property type="evidence" value="ECO:0007669"/>
    <property type="project" value="InterPro"/>
</dbReference>
<dbReference type="InterPro" id="IPR026960">
    <property type="entry name" value="RVT-Znf"/>
</dbReference>
<feature type="domain" description="Reverse transcriptase zinc-binding" evidence="2">
    <location>
        <begin position="47"/>
        <end position="133"/>
    </location>
</feature>
<evidence type="ECO:0000313" key="3">
    <source>
        <dbReference type="EMBL" id="MBA0573978.1"/>
    </source>
</evidence>
<feature type="domain" description="RNase H type-1" evidence="1">
    <location>
        <begin position="213"/>
        <end position="267"/>
    </location>
</feature>
<proteinExistence type="predicted"/>
<accession>A0A7J8NAF2</accession>
<dbReference type="InterPro" id="IPR002156">
    <property type="entry name" value="RNaseH_domain"/>
</dbReference>
<dbReference type="Pfam" id="PF13966">
    <property type="entry name" value="zf-RVT"/>
    <property type="match status" value="1"/>
</dbReference>
<organism evidence="3 4">
    <name type="scientific">Gossypium lobatum</name>
    <dbReference type="NCBI Taxonomy" id="34289"/>
    <lineage>
        <taxon>Eukaryota</taxon>
        <taxon>Viridiplantae</taxon>
        <taxon>Streptophyta</taxon>
        <taxon>Embryophyta</taxon>
        <taxon>Tracheophyta</taxon>
        <taxon>Spermatophyta</taxon>
        <taxon>Magnoliopsida</taxon>
        <taxon>eudicotyledons</taxon>
        <taxon>Gunneridae</taxon>
        <taxon>Pentapetalae</taxon>
        <taxon>rosids</taxon>
        <taxon>malvids</taxon>
        <taxon>Malvales</taxon>
        <taxon>Malvaceae</taxon>
        <taxon>Malvoideae</taxon>
        <taxon>Gossypium</taxon>
    </lineage>
</organism>
<evidence type="ECO:0000259" key="1">
    <source>
        <dbReference type="Pfam" id="PF13456"/>
    </source>
</evidence>
<comment type="caution">
    <text evidence="3">The sequence shown here is derived from an EMBL/GenBank/DDBJ whole genome shotgun (WGS) entry which is preliminary data.</text>
</comment>
<dbReference type="SUPFAM" id="SSF53098">
    <property type="entry name" value="Ribonuclease H-like"/>
    <property type="match status" value="1"/>
</dbReference>
<dbReference type="InterPro" id="IPR012337">
    <property type="entry name" value="RNaseH-like_sf"/>
</dbReference>
<gene>
    <name evidence="3" type="ORF">Golob_001221</name>
</gene>
<sequence length="268" mass="30630">MEFYLPYSSVRISKNCVNLGRRRPLYDYTNQGEFISKAVGATSTGFFSLKSAYGKIREGTLNSKEQIWEIPWKIKGPQWICFFLWLALKQRLLTNAKRVRRGIGSSRACGFCGQDYEDVLHVLRDCLTARTIWNKLIPEGRLSKFYIGSLSNWMTENLQNHLNISLDGSNDKILKISFTWAKRYNLISKTTLHKSQSYLHSSPIASSWVYLRTDGSIRLDEEFAAAGGYVCDHNGGWIIGFCRYLGNCTVTEAELWGILNGLNLLLER</sequence>
<dbReference type="GO" id="GO:0003676">
    <property type="term" value="F:nucleic acid binding"/>
    <property type="evidence" value="ECO:0007669"/>
    <property type="project" value="InterPro"/>
</dbReference>
<protein>
    <recommendedName>
        <fullName evidence="5">Reverse transcriptase zinc-binding domain-containing protein</fullName>
    </recommendedName>
</protein>
<dbReference type="InterPro" id="IPR036397">
    <property type="entry name" value="RNaseH_sf"/>
</dbReference>
<evidence type="ECO:0000313" key="4">
    <source>
        <dbReference type="Proteomes" id="UP000593572"/>
    </source>
</evidence>
<dbReference type="Pfam" id="PF13456">
    <property type="entry name" value="RVT_3"/>
    <property type="match status" value="1"/>
</dbReference>
<dbReference type="Gene3D" id="3.30.420.10">
    <property type="entry name" value="Ribonuclease H-like superfamily/Ribonuclease H"/>
    <property type="match status" value="1"/>
</dbReference>
<evidence type="ECO:0000259" key="2">
    <source>
        <dbReference type="Pfam" id="PF13966"/>
    </source>
</evidence>
<evidence type="ECO:0008006" key="5">
    <source>
        <dbReference type="Google" id="ProtNLM"/>
    </source>
</evidence>
<name>A0A7J8NAF2_9ROSI</name>
<dbReference type="InterPro" id="IPR053151">
    <property type="entry name" value="RNase_H-like"/>
</dbReference>
<dbReference type="EMBL" id="JABEZX010000013">
    <property type="protein sequence ID" value="MBA0573978.1"/>
    <property type="molecule type" value="Genomic_DNA"/>
</dbReference>
<reference evidence="3 4" key="1">
    <citation type="journal article" date="2019" name="Genome Biol. Evol.">
        <title>Insights into the evolution of the New World diploid cottons (Gossypium, subgenus Houzingenia) based on genome sequencing.</title>
        <authorList>
            <person name="Grover C.E."/>
            <person name="Arick M.A. 2nd"/>
            <person name="Thrash A."/>
            <person name="Conover J.L."/>
            <person name="Sanders W.S."/>
            <person name="Peterson D.G."/>
            <person name="Frelichowski J.E."/>
            <person name="Scheffler J.A."/>
            <person name="Scheffler B.E."/>
            <person name="Wendel J.F."/>
        </authorList>
    </citation>
    <scope>NUCLEOTIDE SEQUENCE [LARGE SCALE GENOMIC DNA]</scope>
    <source>
        <strain evidence="3">157</strain>
        <tissue evidence="3">Leaf</tissue>
    </source>
</reference>
<dbReference type="AlphaFoldDB" id="A0A7J8NAF2"/>
<dbReference type="PANTHER" id="PTHR47723:SF19">
    <property type="entry name" value="POLYNUCLEOTIDYL TRANSFERASE, RIBONUCLEASE H-LIKE SUPERFAMILY PROTEIN"/>
    <property type="match status" value="1"/>
</dbReference>